<gene>
    <name evidence="1" type="ORF">CTEST_09575</name>
</gene>
<protein>
    <submittedName>
        <fullName evidence="1">Uncharacterized protein</fullName>
    </submittedName>
</protein>
<dbReference type="Proteomes" id="UP000035540">
    <property type="component" value="Chromosome"/>
</dbReference>
<dbReference type="KEGG" id="cted:CTEST_09575"/>
<dbReference type="STRING" id="136857.CTEST_09575"/>
<dbReference type="PATRIC" id="fig|136857.5.peg.1900"/>
<name>A0A0G3H9B3_9CORY</name>
<proteinExistence type="predicted"/>
<dbReference type="EMBL" id="CP011545">
    <property type="protein sequence ID" value="AKK09340.1"/>
    <property type="molecule type" value="Genomic_DNA"/>
</dbReference>
<reference evidence="2" key="2">
    <citation type="submission" date="2015-05" db="EMBL/GenBank/DDBJ databases">
        <title>Complete genome sequence of Corynebacterium testudinoris DSM 44614, recovered from necrotic lesions in the mouth of a tortoise.</title>
        <authorList>
            <person name="Ruckert C."/>
            <person name="Albersmeier A."/>
            <person name="Winkler A."/>
            <person name="Tauch A."/>
        </authorList>
    </citation>
    <scope>NUCLEOTIDE SEQUENCE [LARGE SCALE GENOMIC DNA]</scope>
    <source>
        <strain evidence="2">DSM 44614</strain>
    </source>
</reference>
<dbReference type="AlphaFoldDB" id="A0A0G3H9B3"/>
<accession>A0A0G3H9B3</accession>
<reference evidence="1 2" key="1">
    <citation type="journal article" date="2015" name="Genome Announc.">
        <title>Complete Genome Sequence of the Type Strain Corynebacterium testudinoris DSM 44614, Recovered from Necrotic Lesions in the Mouth of a Tortoise.</title>
        <authorList>
            <person name="Ruckert C."/>
            <person name="Kriete M."/>
            <person name="Jaenicke S."/>
            <person name="Winkler A."/>
            <person name="Tauch A."/>
        </authorList>
    </citation>
    <scope>NUCLEOTIDE SEQUENCE [LARGE SCALE GENOMIC DNA]</scope>
    <source>
        <strain evidence="1 2">DSM 44614</strain>
    </source>
</reference>
<organism evidence="1 2">
    <name type="scientific">Corynebacterium testudinoris</name>
    <dbReference type="NCBI Taxonomy" id="136857"/>
    <lineage>
        <taxon>Bacteria</taxon>
        <taxon>Bacillati</taxon>
        <taxon>Actinomycetota</taxon>
        <taxon>Actinomycetes</taxon>
        <taxon>Mycobacteriales</taxon>
        <taxon>Corynebacteriaceae</taxon>
        <taxon>Corynebacterium</taxon>
    </lineage>
</organism>
<keyword evidence="2" id="KW-1185">Reference proteome</keyword>
<sequence length="154" mass="16109">MNAMSQRTALAIFVLTAISLGTWVNGLFPAAVLTKPYEYTGTHAPTLGTVEITGTRTADTWNGVGTQGTYLMVDAQVSDIPEVESLDATLIDAAGRSNASMGTGCGVHQPGLPAPCTFTFEVDPTQLVGAHLRVRNAMTEMSGAVLILPLEASK</sequence>
<evidence type="ECO:0000313" key="2">
    <source>
        <dbReference type="Proteomes" id="UP000035540"/>
    </source>
</evidence>
<evidence type="ECO:0000313" key="1">
    <source>
        <dbReference type="EMBL" id="AKK09340.1"/>
    </source>
</evidence>